<keyword evidence="4" id="KW-1185">Reference proteome</keyword>
<feature type="region of interest" description="Disordered" evidence="1">
    <location>
        <begin position="336"/>
        <end position="413"/>
    </location>
</feature>
<evidence type="ECO:0000313" key="4">
    <source>
        <dbReference type="Proteomes" id="UP000261811"/>
    </source>
</evidence>
<organism evidence="3 4">
    <name type="scientific">Actinomadura logoneensis</name>
    <dbReference type="NCBI Taxonomy" id="2293572"/>
    <lineage>
        <taxon>Bacteria</taxon>
        <taxon>Bacillati</taxon>
        <taxon>Actinomycetota</taxon>
        <taxon>Actinomycetes</taxon>
        <taxon>Streptosporangiales</taxon>
        <taxon>Thermomonosporaceae</taxon>
        <taxon>Actinomadura</taxon>
    </lineage>
</organism>
<evidence type="ECO:0000256" key="1">
    <source>
        <dbReference type="SAM" id="MobiDB-lite"/>
    </source>
</evidence>
<reference evidence="3 4" key="1">
    <citation type="submission" date="2018-08" db="EMBL/GenBank/DDBJ databases">
        <title>Actinomadura jelena sp. nov., a novel Actinomycete isolated from soil in Chad.</title>
        <authorList>
            <person name="Shi L."/>
        </authorList>
    </citation>
    <scope>NUCLEOTIDE SEQUENCE [LARGE SCALE GENOMIC DNA]</scope>
    <source>
        <strain evidence="3 4">NEAU-G17</strain>
    </source>
</reference>
<dbReference type="Proteomes" id="UP000261811">
    <property type="component" value="Unassembled WGS sequence"/>
</dbReference>
<feature type="compositionally biased region" description="Basic and acidic residues" evidence="1">
    <location>
        <begin position="46"/>
        <end position="57"/>
    </location>
</feature>
<sequence>MRGKKEAAALDVVEAVAQQSRQAAELAGIAGQERLIDPRLNPATRPHADRLRDEQQHRDLDAAAARSARRHRVADARAAEAERTLEALALARRTSSPARSVLALHSGRRVYGRLALGASAVLAAGSAMGLEAAASAMDAPTGTGYIAELGLTVLSTVAISVRAMLAEHRVEVKHGTWQAWTLWVLMTVPLLASIATNLAMTNSVGAACSIGAAAFGLLGIVVADRASAGMQARAAEVDAADEAQLRAVALAEDLPVVGGQAAEAPAIDAATAPRRPDERERPRTRTRTREDGPQDQDGGHDADLPEGEAVAAGVAADPVAALAERGAAELAEWLADQDGPDGGVRPTALPGPSGHGPQGAAATALDAAAEAGADPSAEPVRTGAHIDTDQDEREDEPDAGEAGPDREGPERVLPAIEARRAMGASTRQRIAEYLSTHPAATVGQIAADLDLSRTTVKRHRGELRRLQAAATRRARGAEVAE</sequence>
<feature type="compositionally biased region" description="Acidic residues" evidence="1">
    <location>
        <begin position="389"/>
        <end position="399"/>
    </location>
</feature>
<evidence type="ECO:0000313" key="3">
    <source>
        <dbReference type="EMBL" id="RFU41549.1"/>
    </source>
</evidence>
<keyword evidence="2" id="KW-1133">Transmembrane helix</keyword>
<evidence type="ECO:0000256" key="2">
    <source>
        <dbReference type="SAM" id="Phobius"/>
    </source>
</evidence>
<feature type="compositionally biased region" description="Basic and acidic residues" evidence="1">
    <location>
        <begin position="274"/>
        <end position="303"/>
    </location>
</feature>
<dbReference type="OrthoDB" id="3486024at2"/>
<protein>
    <submittedName>
        <fullName evidence="3">Uncharacterized protein</fullName>
    </submittedName>
</protein>
<dbReference type="Gene3D" id="1.10.10.10">
    <property type="entry name" value="Winged helix-like DNA-binding domain superfamily/Winged helix DNA-binding domain"/>
    <property type="match status" value="1"/>
</dbReference>
<comment type="caution">
    <text evidence="3">The sequence shown here is derived from an EMBL/GenBank/DDBJ whole genome shotgun (WGS) entry which is preliminary data.</text>
</comment>
<dbReference type="RefSeq" id="WP_117357423.1">
    <property type="nucleotide sequence ID" value="NZ_QURH01000202.1"/>
</dbReference>
<proteinExistence type="predicted"/>
<dbReference type="InterPro" id="IPR036390">
    <property type="entry name" value="WH_DNA-bd_sf"/>
</dbReference>
<dbReference type="InterPro" id="IPR036388">
    <property type="entry name" value="WH-like_DNA-bd_sf"/>
</dbReference>
<keyword evidence="2" id="KW-0472">Membrane</keyword>
<feature type="compositionally biased region" description="Low complexity" evidence="1">
    <location>
        <begin position="261"/>
        <end position="273"/>
    </location>
</feature>
<feature type="region of interest" description="Disordered" evidence="1">
    <location>
        <begin position="261"/>
        <end position="305"/>
    </location>
</feature>
<feature type="compositionally biased region" description="Low complexity" evidence="1">
    <location>
        <begin position="359"/>
        <end position="379"/>
    </location>
</feature>
<dbReference type="SUPFAM" id="SSF46785">
    <property type="entry name" value="Winged helix' DNA-binding domain"/>
    <property type="match status" value="1"/>
</dbReference>
<feature type="transmembrane region" description="Helical" evidence="2">
    <location>
        <begin position="204"/>
        <end position="223"/>
    </location>
</feature>
<feature type="region of interest" description="Disordered" evidence="1">
    <location>
        <begin position="37"/>
        <end position="57"/>
    </location>
</feature>
<gene>
    <name evidence="3" type="ORF">DZF91_11270</name>
</gene>
<accession>A0A372JNM1</accession>
<feature type="transmembrane region" description="Helical" evidence="2">
    <location>
        <begin position="114"/>
        <end position="133"/>
    </location>
</feature>
<name>A0A372JNM1_9ACTN</name>
<dbReference type="AlphaFoldDB" id="A0A372JNM1"/>
<feature type="transmembrane region" description="Helical" evidence="2">
    <location>
        <begin position="145"/>
        <end position="165"/>
    </location>
</feature>
<keyword evidence="2" id="KW-0812">Transmembrane</keyword>
<feature type="transmembrane region" description="Helical" evidence="2">
    <location>
        <begin position="177"/>
        <end position="198"/>
    </location>
</feature>
<dbReference type="EMBL" id="QURH01000202">
    <property type="protein sequence ID" value="RFU41549.1"/>
    <property type="molecule type" value="Genomic_DNA"/>
</dbReference>